<protein>
    <submittedName>
        <fullName evidence="1">Uncharacterized protein</fullName>
    </submittedName>
</protein>
<accession>A0A8J2JGZ5</accession>
<keyword evidence="2" id="KW-1185">Reference proteome</keyword>
<dbReference type="OrthoDB" id="1069523at2759"/>
<evidence type="ECO:0000313" key="1">
    <source>
        <dbReference type="EMBL" id="CAG7720073.1"/>
    </source>
</evidence>
<dbReference type="EMBL" id="CAJVCH010067070">
    <property type="protein sequence ID" value="CAG7720073.1"/>
    <property type="molecule type" value="Genomic_DNA"/>
</dbReference>
<sequence length="106" mass="11928">MKNVSPVGRISSTVSLITSYNFDITSTVQTQGFTKTFLQTKTLSLFIMNDQSISHRAILSKRYLNSDSYKRAIAAKKPVITEATDPSPDPNEEFFTRVKHTFVSFS</sequence>
<gene>
    <name evidence="1" type="ORF">AFUS01_LOCUS9362</name>
</gene>
<comment type="caution">
    <text evidence="1">The sequence shown here is derived from an EMBL/GenBank/DDBJ whole genome shotgun (WGS) entry which is preliminary data.</text>
</comment>
<name>A0A8J2JGZ5_9HEXA</name>
<evidence type="ECO:0000313" key="2">
    <source>
        <dbReference type="Proteomes" id="UP000708208"/>
    </source>
</evidence>
<proteinExistence type="predicted"/>
<dbReference type="AlphaFoldDB" id="A0A8J2JGZ5"/>
<dbReference type="Proteomes" id="UP000708208">
    <property type="component" value="Unassembled WGS sequence"/>
</dbReference>
<organism evidence="1 2">
    <name type="scientific">Allacma fusca</name>
    <dbReference type="NCBI Taxonomy" id="39272"/>
    <lineage>
        <taxon>Eukaryota</taxon>
        <taxon>Metazoa</taxon>
        <taxon>Ecdysozoa</taxon>
        <taxon>Arthropoda</taxon>
        <taxon>Hexapoda</taxon>
        <taxon>Collembola</taxon>
        <taxon>Symphypleona</taxon>
        <taxon>Sminthuridae</taxon>
        <taxon>Allacma</taxon>
    </lineage>
</organism>
<reference evidence="1" key="1">
    <citation type="submission" date="2021-06" db="EMBL/GenBank/DDBJ databases">
        <authorList>
            <person name="Hodson N. C."/>
            <person name="Mongue J. A."/>
            <person name="Jaron S. K."/>
        </authorList>
    </citation>
    <scope>NUCLEOTIDE SEQUENCE</scope>
</reference>